<dbReference type="PRINTS" id="PR00014">
    <property type="entry name" value="FNTYPEIII"/>
</dbReference>
<dbReference type="InterPro" id="IPR013783">
    <property type="entry name" value="Ig-like_fold"/>
</dbReference>
<dbReference type="InterPro" id="IPR003599">
    <property type="entry name" value="Ig_sub"/>
</dbReference>
<dbReference type="Ensembl" id="ENSNBRT00000029128.1">
    <property type="protein sequence ID" value="ENSNBRP00000028384.1"/>
    <property type="gene ID" value="ENSNBRG00000021451.1"/>
</dbReference>
<dbReference type="FunFam" id="2.60.40.10:FF:000112">
    <property type="entry name" value="Titin a"/>
    <property type="match status" value="1"/>
</dbReference>
<dbReference type="Bgee" id="ENSNBRG00000021451">
    <property type="expression patterns" value="Expressed in muscle tissue and 4 other cell types or tissues"/>
</dbReference>
<feature type="domain" description="Ig-like" evidence="3">
    <location>
        <begin position="68"/>
        <end position="154"/>
    </location>
</feature>
<dbReference type="FunFam" id="2.60.40.10:FF:000002">
    <property type="entry name" value="Titin a"/>
    <property type="match status" value="2"/>
</dbReference>
<dbReference type="InterPro" id="IPR003961">
    <property type="entry name" value="FN3_dom"/>
</dbReference>
<dbReference type="InterPro" id="IPR013098">
    <property type="entry name" value="Ig_I-set"/>
</dbReference>
<dbReference type="SMART" id="SM00408">
    <property type="entry name" value="IGc2"/>
    <property type="match status" value="4"/>
</dbReference>
<dbReference type="PANTHER" id="PTHR14340:SF13">
    <property type="entry name" value="TITIN"/>
    <property type="match status" value="1"/>
</dbReference>
<evidence type="ECO:0000313" key="5">
    <source>
        <dbReference type="Ensembl" id="ENSNBRP00000028384.1"/>
    </source>
</evidence>
<proteinExistence type="predicted"/>
<evidence type="ECO:0008006" key="7">
    <source>
        <dbReference type="Google" id="ProtNLM"/>
    </source>
</evidence>
<keyword evidence="6" id="KW-1185">Reference proteome</keyword>
<dbReference type="Gene3D" id="2.60.40.10">
    <property type="entry name" value="Immunoglobulins"/>
    <property type="match status" value="12"/>
</dbReference>
<evidence type="ECO:0000259" key="4">
    <source>
        <dbReference type="PROSITE" id="PS50853"/>
    </source>
</evidence>
<protein>
    <recommendedName>
        <fullName evidence="7">Titin</fullName>
    </recommendedName>
</protein>
<feature type="domain" description="Ig-like" evidence="3">
    <location>
        <begin position="452"/>
        <end position="540"/>
    </location>
</feature>
<reference evidence="5" key="1">
    <citation type="submission" date="2025-08" db="UniProtKB">
        <authorList>
            <consortium name="Ensembl"/>
        </authorList>
    </citation>
    <scope>IDENTIFICATION</scope>
</reference>
<keyword evidence="2" id="KW-0393">Immunoglobulin domain</keyword>
<dbReference type="SMART" id="SM00060">
    <property type="entry name" value="FN3"/>
    <property type="match status" value="8"/>
</dbReference>
<feature type="domain" description="Fibronectin type-III" evidence="4">
    <location>
        <begin position="547"/>
        <end position="645"/>
    </location>
</feature>
<dbReference type="CDD" id="cd00063">
    <property type="entry name" value="FN3"/>
    <property type="match status" value="8"/>
</dbReference>
<evidence type="ECO:0000259" key="3">
    <source>
        <dbReference type="PROSITE" id="PS50835"/>
    </source>
</evidence>
<dbReference type="FunFam" id="2.60.40.10:FF:000012">
    <property type="entry name" value="titin isoform X1"/>
    <property type="match status" value="1"/>
</dbReference>
<name>A0A3Q4N6V7_NEOBR</name>
<dbReference type="AlphaFoldDB" id="A0A3Q4N6V7"/>
<dbReference type="PROSITE" id="PS50853">
    <property type="entry name" value="FN3"/>
    <property type="match status" value="8"/>
</dbReference>
<dbReference type="FunFam" id="2.60.40.10:FF:000011">
    <property type="entry name" value="Titin b"/>
    <property type="match status" value="1"/>
</dbReference>
<feature type="domain" description="Ig-like" evidence="3">
    <location>
        <begin position="256"/>
        <end position="345"/>
    </location>
</feature>
<feature type="domain" description="Fibronectin type-III" evidence="4">
    <location>
        <begin position="352"/>
        <end position="449"/>
    </location>
</feature>
<dbReference type="FunFam" id="2.60.40.10:FF:000003">
    <property type="entry name" value="Titin isoform E"/>
    <property type="match status" value="1"/>
</dbReference>
<dbReference type="PANTHER" id="PTHR14340">
    <property type="entry name" value="MICROFIBRIL-ASSOCIATED GLYCOPROTEIN 3"/>
    <property type="match status" value="1"/>
</dbReference>
<dbReference type="Pfam" id="PF00041">
    <property type="entry name" value="fn3"/>
    <property type="match status" value="7"/>
</dbReference>
<dbReference type="InterPro" id="IPR036116">
    <property type="entry name" value="FN3_sf"/>
</dbReference>
<dbReference type="InterPro" id="IPR003598">
    <property type="entry name" value="Ig_sub2"/>
</dbReference>
<reference evidence="5" key="2">
    <citation type="submission" date="2025-09" db="UniProtKB">
        <authorList>
            <consortium name="Ensembl"/>
        </authorList>
    </citation>
    <scope>IDENTIFICATION</scope>
</reference>
<dbReference type="SMART" id="SM00409">
    <property type="entry name" value="IG"/>
    <property type="match status" value="4"/>
</dbReference>
<feature type="domain" description="Ig-like" evidence="3">
    <location>
        <begin position="847"/>
        <end position="920"/>
    </location>
</feature>
<feature type="domain" description="Fibronectin type-III" evidence="4">
    <location>
        <begin position="945"/>
        <end position="1029"/>
    </location>
</feature>
<dbReference type="OMA" id="DWSERHM"/>
<dbReference type="PROSITE" id="PS50835">
    <property type="entry name" value="IG_LIKE"/>
    <property type="match status" value="4"/>
</dbReference>
<evidence type="ECO:0000256" key="1">
    <source>
        <dbReference type="ARBA" id="ARBA00022737"/>
    </source>
</evidence>
<dbReference type="FunFam" id="2.60.40.10:FF:000034">
    <property type="entry name" value="Titin isoform A"/>
    <property type="match status" value="2"/>
</dbReference>
<organism evidence="5 6">
    <name type="scientific">Neolamprologus brichardi</name>
    <name type="common">Fairy cichlid</name>
    <name type="synonym">Lamprologus brichardi</name>
    <dbReference type="NCBI Taxonomy" id="32507"/>
    <lineage>
        <taxon>Eukaryota</taxon>
        <taxon>Metazoa</taxon>
        <taxon>Chordata</taxon>
        <taxon>Craniata</taxon>
        <taxon>Vertebrata</taxon>
        <taxon>Euteleostomi</taxon>
        <taxon>Actinopterygii</taxon>
        <taxon>Neopterygii</taxon>
        <taxon>Teleostei</taxon>
        <taxon>Neoteleostei</taxon>
        <taxon>Acanthomorphata</taxon>
        <taxon>Ovalentaria</taxon>
        <taxon>Cichlomorphae</taxon>
        <taxon>Cichliformes</taxon>
        <taxon>Cichlidae</taxon>
        <taxon>African cichlids</taxon>
        <taxon>Pseudocrenilabrinae</taxon>
        <taxon>Lamprologini</taxon>
        <taxon>Neolamprologus</taxon>
    </lineage>
</organism>
<dbReference type="FunFam" id="2.60.40.10:FF:000031">
    <property type="entry name" value="Myosin-binding protein C, slow type"/>
    <property type="match status" value="2"/>
</dbReference>
<dbReference type="InterPro" id="IPR007110">
    <property type="entry name" value="Ig-like_dom"/>
</dbReference>
<feature type="domain" description="Fibronectin type-III" evidence="4">
    <location>
        <begin position="163"/>
        <end position="252"/>
    </location>
</feature>
<feature type="domain" description="Fibronectin type-III" evidence="4">
    <location>
        <begin position="1030"/>
        <end position="1125"/>
    </location>
</feature>
<dbReference type="InterPro" id="IPR036179">
    <property type="entry name" value="Ig-like_dom_sf"/>
</dbReference>
<dbReference type="Proteomes" id="UP000261580">
    <property type="component" value="Unassembled WGS sequence"/>
</dbReference>
<dbReference type="GeneTree" id="ENSGT01150000286978"/>
<keyword evidence="1" id="KW-0677">Repeat</keyword>
<evidence type="ECO:0000313" key="6">
    <source>
        <dbReference type="Proteomes" id="UP000261580"/>
    </source>
</evidence>
<sequence length="1130" mass="124389">MQYLLEVQLKGQEKWSGVNTFKTMEATVSNLNPGEEYLFRITAVNDKGKSDPKVLSGPVMTKNLVFEPDVRPEFSSYSVHVGKDINIDIPVFGRPKPTITWTKDGAPLKFTTRVNIVNTPTHTTLSIKEAAGDDGGMYSINVANSAGKKDTTIEVIVLDKPGPPCGPVRFDEITTQSVTISWDPPKHNGGCQISNYVVQKRDTTTTTWENVSINWARTTIKGQEYKIQVCALNKLGVGEPAVLSGTAKPEERVEPPEIHLDSELRKGIVLKAGGSVRINIPFKGRPTPEIKWTKDDGNLTEKPVVEKAHNFTQLSIDSCDRSDSGKYTLTLTNSSGTVSEVVSVKILDAPGAPQNLVVKEIRKDSVTLAWDAPLIDGGAKIKNYVIDKRESTRKGTDKWGVATNTKTCEGTVTGLTAGTEYLFRIIAYNEKGKSEPKALAAPVIATDMTMEPSIKIPFNTYSVLAGKDLKLDFPVLGKPKPKVTWAKDGQPLKVTSRMNIKSTKTTTGIEITEACKEDFGKYTITAANTTGTTAEDVSVIILDKPGPPKGPIKIVEVSNTFVHLSWDPPEYTGGCQVKNYIVEKRDTTSTTWQTVTTQLARTAFKVSKLKTGSEYQFRIIAENRYGKGAPLDSKAIVVQYPFKPPGPPGTPHVKSATKEMMIIEWNEPVNDGGSPVIGYHLESKERSSILWSKLNKTLITDTQFKIVNLEEGIGYEFRVYAENIVGIGRCSKVSESFVARDPCDPPGTPEAVSISKNQIRIQWTKPQYDGGSKVNGYIVERKDLASPDGRWVRANFTNIVETEYTVTGLTENEQYEFRVIARNAAGIFSEPSDSSGPITATDEIEPPRASMDPKYKDVIVVNAGENLLLDADIYGKPIPEVLWLKEGKEMDKALRIEVKTTQKRAAMTIKDVTKLDSGHYDLTLKNLGGTKVFPITVKVLDKPGPPTGPMKITGVMADRCILAWSEPVLDGGASITHYVLEKRETSRLSWTVAASDIKGLYHKATNLLPGDEYIFRVRAVNKYGIVTPGQPHTPEVTTITKSTMVVEWGKPGVDGGSAVTGYYLERRDKKSLRWIRVYKEPVTDTKQTVYHLTEGNEYQYRVCAINKAGEGPFSDASDYYKAADPVGKYT</sequence>
<feature type="domain" description="Fibronectin type-III" evidence="4">
    <location>
        <begin position="745"/>
        <end position="844"/>
    </location>
</feature>
<dbReference type="CDD" id="cd05748">
    <property type="entry name" value="Ig_Titin_like"/>
    <property type="match status" value="2"/>
</dbReference>
<evidence type="ECO:0000256" key="2">
    <source>
        <dbReference type="ARBA" id="ARBA00023319"/>
    </source>
</evidence>
<accession>A0A3Q4N6V7</accession>
<feature type="domain" description="Fibronectin type-III" evidence="4">
    <location>
        <begin position="647"/>
        <end position="742"/>
    </location>
</feature>
<feature type="domain" description="Fibronectin type-III" evidence="4">
    <location>
        <begin position="1"/>
        <end position="64"/>
    </location>
</feature>
<dbReference type="Pfam" id="PF07679">
    <property type="entry name" value="I-set"/>
    <property type="match status" value="4"/>
</dbReference>
<dbReference type="SUPFAM" id="SSF49265">
    <property type="entry name" value="Fibronectin type III"/>
    <property type="match status" value="5"/>
</dbReference>
<dbReference type="SUPFAM" id="SSF48726">
    <property type="entry name" value="Immunoglobulin"/>
    <property type="match status" value="4"/>
</dbReference>